<proteinExistence type="predicted"/>
<dbReference type="OrthoDB" id="564699at2"/>
<dbReference type="SUPFAM" id="SSF82171">
    <property type="entry name" value="DPP6 N-terminal domain-like"/>
    <property type="match status" value="1"/>
</dbReference>
<reference evidence="1 2" key="1">
    <citation type="submission" date="2016-11" db="EMBL/GenBank/DDBJ databases">
        <authorList>
            <person name="Jaros S."/>
            <person name="Januszkiewicz K."/>
            <person name="Wedrychowicz H."/>
        </authorList>
    </citation>
    <scope>NUCLEOTIDE SEQUENCE [LARGE SCALE GENOMIC DNA]</scope>
    <source>
        <strain evidence="1 2">DSM 15930</strain>
    </source>
</reference>
<name>A0A1M7MWI4_9FIRM</name>
<dbReference type="RefSeq" id="WP_073290782.1">
    <property type="nucleotide sequence ID" value="NZ_FRCP01000023.1"/>
</dbReference>
<sequence length="625" mass="67914">MGEAFLVRKGGGVDASDATAIESDIISGKTAYIDDSGEAKVGTMPIVYPTVQDHLQAVADPVYGTFSSDKPTQPYLYTRIKTDGQPNTVAYTGVNWVRTEESKVANVVGLTADKITKGNTILGVTGTGSSNVFDFPLSIQDSQPTPVKSGHIWVKSSTLASKITYMSIQESLWAGTPNNSLQFVVGETAYNYIYMKETKRLTSGGNDITTENRQNNGGLQEWIVCSSTSPVVEYKLSRPMVYSTVNGVLDIETAYMWNGSAWVLLCQKGNYLAVDTGTSSMAIYNNNGNSLAYHSETKIDSRDGHFSGDGTYYASYGGVLKRTGDVFTKYFDIPRNMTLYDDSYSVSGVSISADGMTLGVTYYGYGSNGKYNYALVVYKNNGSTFNVLDTISIGIDYTGGSDMQVVTNANGTAIAVCYRNGNTGNSICIVFIDGNNCTKVNCGAPAVGGYFGAWDKINCMWLHGNQIYIKGSATGGSSKDQGIFINTLDFTNKTVAVNGRKLSMDTTSYYSPKHNHCVSTKDGGLYYVIPSSSDVVTLYYYNISNNSIYSLITARKYEYCYGVAVNLTNDRLAILGKTSSSSNNYYLDYYSLSRDDNAKTLTLTELQRLTYSNSSSGYGMSFCPH</sequence>
<evidence type="ECO:0000313" key="2">
    <source>
        <dbReference type="Proteomes" id="UP000184038"/>
    </source>
</evidence>
<dbReference type="STRING" id="1120996.SAMN02746066_04068"/>
<dbReference type="AlphaFoldDB" id="A0A1M7MWI4"/>
<gene>
    <name evidence="1" type="ORF">SAMN02746066_04068</name>
</gene>
<keyword evidence="2" id="KW-1185">Reference proteome</keyword>
<organism evidence="1 2">
    <name type="scientific">Anaerosporobacter mobilis DSM 15930</name>
    <dbReference type="NCBI Taxonomy" id="1120996"/>
    <lineage>
        <taxon>Bacteria</taxon>
        <taxon>Bacillati</taxon>
        <taxon>Bacillota</taxon>
        <taxon>Clostridia</taxon>
        <taxon>Lachnospirales</taxon>
        <taxon>Lachnospiraceae</taxon>
        <taxon>Anaerosporobacter</taxon>
    </lineage>
</organism>
<dbReference type="EMBL" id="FRCP01000023">
    <property type="protein sequence ID" value="SHM95403.1"/>
    <property type="molecule type" value="Genomic_DNA"/>
</dbReference>
<dbReference type="Proteomes" id="UP000184038">
    <property type="component" value="Unassembled WGS sequence"/>
</dbReference>
<evidence type="ECO:0000313" key="1">
    <source>
        <dbReference type="EMBL" id="SHM95403.1"/>
    </source>
</evidence>
<accession>A0A1M7MWI4</accession>
<protein>
    <submittedName>
        <fullName evidence="1">Uncharacterized protein</fullName>
    </submittedName>
</protein>